<dbReference type="SUPFAM" id="SSF161187">
    <property type="entry name" value="YfgJ-like"/>
    <property type="match status" value="1"/>
</dbReference>
<reference evidence="1" key="1">
    <citation type="submission" date="2007-06" db="EMBL/GenBank/DDBJ databases">
        <title>Complete sequence of Methanococcus vannielii SB.</title>
        <authorList>
            <consortium name="US DOE Joint Genome Institute"/>
            <person name="Copeland A."/>
            <person name="Lucas S."/>
            <person name="Lapidus A."/>
            <person name="Barry K."/>
            <person name="Glavina del Rio T."/>
            <person name="Dalin E."/>
            <person name="Tice H."/>
            <person name="Pitluck S."/>
            <person name="Chain P."/>
            <person name="Malfatti S."/>
            <person name="Shin M."/>
            <person name="Vergez L."/>
            <person name="Schmutz J."/>
            <person name="Larimer F."/>
            <person name="Land M."/>
            <person name="Hauser L."/>
            <person name="Kyrpides N."/>
            <person name="Anderson I."/>
            <person name="Sieprawska-Lupa M."/>
            <person name="Whitman W.B."/>
            <person name="Richardson P."/>
        </authorList>
    </citation>
    <scope>NUCLEOTIDE SEQUENCE [LARGE SCALE GENOMIC DNA]</scope>
    <source>
        <strain evidence="1">SB</strain>
    </source>
</reference>
<dbReference type="GeneID" id="60552780"/>
<name>A6UQ35_METVS</name>
<evidence type="ECO:0000313" key="2">
    <source>
        <dbReference type="Proteomes" id="UP000001107"/>
    </source>
</evidence>
<protein>
    <submittedName>
        <fullName evidence="1">Uncharacterized protein</fullName>
    </submittedName>
</protein>
<sequence>MLFWNLKCPKCGKRVKFKVEVCMCNASEVKLPFCENCREKMEVDTSGLKGRRRIN</sequence>
<dbReference type="EMBL" id="CP000742">
    <property type="protein sequence ID" value="ABR54607.1"/>
    <property type="molecule type" value="Genomic_DNA"/>
</dbReference>
<dbReference type="Proteomes" id="UP000001107">
    <property type="component" value="Chromosome"/>
</dbReference>
<dbReference type="KEGG" id="mvn:Mevan_0701"/>
<organism evidence="1 2">
    <name type="scientific">Methanococcus vannielii (strain ATCC 35089 / DSM 1224 / JCM 13029 / OCM 148 / SB)</name>
    <dbReference type="NCBI Taxonomy" id="406327"/>
    <lineage>
        <taxon>Archaea</taxon>
        <taxon>Methanobacteriati</taxon>
        <taxon>Methanobacteriota</taxon>
        <taxon>Methanomada group</taxon>
        <taxon>Methanococci</taxon>
        <taxon>Methanococcales</taxon>
        <taxon>Methanococcaceae</taxon>
        <taxon>Methanococcus</taxon>
    </lineage>
</organism>
<dbReference type="eggNOG" id="arCOG05041">
    <property type="taxonomic scope" value="Archaea"/>
</dbReference>
<evidence type="ECO:0000313" key="1">
    <source>
        <dbReference type="EMBL" id="ABR54607.1"/>
    </source>
</evidence>
<gene>
    <name evidence="1" type="ordered locus">Mevan_0701</name>
</gene>
<proteinExistence type="predicted"/>
<dbReference type="STRING" id="406327.Mevan_0701"/>
<dbReference type="RefSeq" id="WP_011972509.1">
    <property type="nucleotide sequence ID" value="NC_009634.1"/>
</dbReference>
<dbReference type="HOGENOM" id="CLU_200897_0_0_2"/>
<keyword evidence="2" id="KW-1185">Reference proteome</keyword>
<dbReference type="AlphaFoldDB" id="A6UQ35"/>
<dbReference type="OrthoDB" id="63150at2157"/>
<accession>A6UQ35</accession>